<comment type="similarity">
    <text evidence="1">Belongs to the helicase family. RecQ subfamily.</text>
</comment>
<dbReference type="InterPro" id="IPR011545">
    <property type="entry name" value="DEAD/DEAH_box_helicase_dom"/>
</dbReference>
<evidence type="ECO:0000259" key="9">
    <source>
        <dbReference type="PROSITE" id="PS51192"/>
    </source>
</evidence>
<evidence type="ECO:0000256" key="2">
    <source>
        <dbReference type="ARBA" id="ARBA00022741"/>
    </source>
</evidence>
<protein>
    <recommendedName>
        <fullName evidence="7">DNA 3'-5' helicase</fullName>
        <ecNumber evidence="7">5.6.2.4</ecNumber>
    </recommendedName>
</protein>
<dbReference type="InterPro" id="IPR014001">
    <property type="entry name" value="Helicase_ATP-bd"/>
</dbReference>
<dbReference type="PANTHER" id="PTHR13710">
    <property type="entry name" value="DNA HELICASE RECQ FAMILY MEMBER"/>
    <property type="match status" value="1"/>
</dbReference>
<dbReference type="SMART" id="SM00490">
    <property type="entry name" value="HELICc"/>
    <property type="match status" value="1"/>
</dbReference>
<keyword evidence="4" id="KW-0238">DNA-binding</keyword>
<dbReference type="PROSITE" id="PS51194">
    <property type="entry name" value="HELICASE_CTER"/>
    <property type="match status" value="1"/>
</dbReference>
<evidence type="ECO:0000259" key="10">
    <source>
        <dbReference type="PROSITE" id="PS51194"/>
    </source>
</evidence>
<keyword evidence="3" id="KW-0067">ATP-binding</keyword>
<dbReference type="InterPro" id="IPR027417">
    <property type="entry name" value="P-loop_NTPase"/>
</dbReference>
<name>A0A4S4KHV8_9APHY</name>
<dbReference type="InterPro" id="IPR001650">
    <property type="entry name" value="Helicase_C-like"/>
</dbReference>
<feature type="domain" description="Helicase ATP-binding" evidence="9">
    <location>
        <begin position="1"/>
        <end position="84"/>
    </location>
</feature>
<accession>A0A4S4KHV8</accession>
<dbReference type="GO" id="GO:0005694">
    <property type="term" value="C:chromosome"/>
    <property type="evidence" value="ECO:0007669"/>
    <property type="project" value="TreeGrafter"/>
</dbReference>
<dbReference type="GO" id="GO:0043138">
    <property type="term" value="F:3'-5' DNA helicase activity"/>
    <property type="evidence" value="ECO:0007669"/>
    <property type="project" value="UniProtKB-EC"/>
</dbReference>
<comment type="catalytic activity">
    <reaction evidence="6">
        <text>Couples ATP hydrolysis with the unwinding of duplex DNA by translocating in the 3'-5' direction.</text>
        <dbReference type="EC" id="5.6.2.4"/>
    </reaction>
</comment>
<evidence type="ECO:0000256" key="7">
    <source>
        <dbReference type="ARBA" id="ARBA00034808"/>
    </source>
</evidence>
<evidence type="ECO:0000256" key="4">
    <source>
        <dbReference type="ARBA" id="ARBA00023125"/>
    </source>
</evidence>
<evidence type="ECO:0000256" key="5">
    <source>
        <dbReference type="ARBA" id="ARBA00023235"/>
    </source>
</evidence>
<dbReference type="Pfam" id="PF00270">
    <property type="entry name" value="DEAD"/>
    <property type="match status" value="1"/>
</dbReference>
<gene>
    <name evidence="11" type="ORF">EW026_g4453</name>
</gene>
<dbReference type="SUPFAM" id="SSF52540">
    <property type="entry name" value="P-loop containing nucleoside triphosphate hydrolases"/>
    <property type="match status" value="1"/>
</dbReference>
<dbReference type="PANTHER" id="PTHR13710:SF105">
    <property type="entry name" value="ATP-DEPENDENT DNA HELICASE Q1"/>
    <property type="match status" value="1"/>
</dbReference>
<feature type="domain" description="Helicase C-terminal" evidence="10">
    <location>
        <begin position="117"/>
        <end position="272"/>
    </location>
</feature>
<organism evidence="11 12">
    <name type="scientific">Hermanssonia centrifuga</name>
    <dbReference type="NCBI Taxonomy" id="98765"/>
    <lineage>
        <taxon>Eukaryota</taxon>
        <taxon>Fungi</taxon>
        <taxon>Dikarya</taxon>
        <taxon>Basidiomycota</taxon>
        <taxon>Agaricomycotina</taxon>
        <taxon>Agaricomycetes</taxon>
        <taxon>Polyporales</taxon>
        <taxon>Meruliaceae</taxon>
        <taxon>Hermanssonia</taxon>
    </lineage>
</organism>
<evidence type="ECO:0000313" key="11">
    <source>
        <dbReference type="EMBL" id="THG97566.1"/>
    </source>
</evidence>
<dbReference type="PROSITE" id="PS51192">
    <property type="entry name" value="HELICASE_ATP_BIND_1"/>
    <property type="match status" value="1"/>
</dbReference>
<proteinExistence type="inferred from homology"/>
<reference evidence="11 12" key="1">
    <citation type="submission" date="2019-02" db="EMBL/GenBank/DDBJ databases">
        <title>Genome sequencing of the rare red list fungi Phlebia centrifuga.</title>
        <authorList>
            <person name="Buettner E."/>
            <person name="Kellner H."/>
        </authorList>
    </citation>
    <scope>NUCLEOTIDE SEQUENCE [LARGE SCALE GENOMIC DNA]</scope>
    <source>
        <strain evidence="11 12">DSM 108282</strain>
    </source>
</reference>
<keyword evidence="12" id="KW-1185">Reference proteome</keyword>
<dbReference type="Gene3D" id="3.40.50.300">
    <property type="entry name" value="P-loop containing nucleotide triphosphate hydrolases"/>
    <property type="match status" value="2"/>
</dbReference>
<dbReference type="EMBL" id="SGPJ01000161">
    <property type="protein sequence ID" value="THG97566.1"/>
    <property type="molecule type" value="Genomic_DNA"/>
</dbReference>
<sequence length="347" mass="39697">MLLEHPEFSKLMRNPEFTQDITTIVVDEVHCISQWGDDFRKSYQQLNKLRSCVAIDVPFLAASATLPPTVLAEVQLYLCISMERMFLVNLGNDRHNITPAICRMRGGAKDLPALDFLTDEAVLGTPLKRTIVFFNARETTYNAYKYIQRLLPEDIKDQVDFVHSGRSPGAINDTMARFRCNETKILFATEAAGMGMDIPDIERVIQYMVPKSLSVWTQRLGRAGRSGQPALVIILVEPSVYQVRKSKVTALREPKKRKLGEDEEPSEEPDDDDEHEDEVEDEDVESDELEQISKTDVDVKTIASQGLVYVKRLEQGMRYWVECKTCRRRVANKYFKNPPQQDGNQYI</sequence>
<dbReference type="GO" id="GO:0005737">
    <property type="term" value="C:cytoplasm"/>
    <property type="evidence" value="ECO:0007669"/>
    <property type="project" value="TreeGrafter"/>
</dbReference>
<evidence type="ECO:0000256" key="6">
    <source>
        <dbReference type="ARBA" id="ARBA00034617"/>
    </source>
</evidence>
<evidence type="ECO:0000256" key="3">
    <source>
        <dbReference type="ARBA" id="ARBA00022840"/>
    </source>
</evidence>
<dbReference type="GO" id="GO:0009378">
    <property type="term" value="F:four-way junction helicase activity"/>
    <property type="evidence" value="ECO:0007669"/>
    <property type="project" value="TreeGrafter"/>
</dbReference>
<dbReference type="Pfam" id="PF00271">
    <property type="entry name" value="Helicase_C"/>
    <property type="match status" value="1"/>
</dbReference>
<dbReference type="EC" id="5.6.2.4" evidence="7"/>
<dbReference type="GO" id="GO:0005524">
    <property type="term" value="F:ATP binding"/>
    <property type="evidence" value="ECO:0007669"/>
    <property type="project" value="UniProtKB-KW"/>
</dbReference>
<dbReference type="GO" id="GO:0003677">
    <property type="term" value="F:DNA binding"/>
    <property type="evidence" value="ECO:0007669"/>
    <property type="project" value="UniProtKB-KW"/>
</dbReference>
<feature type="region of interest" description="Disordered" evidence="8">
    <location>
        <begin position="252"/>
        <end position="289"/>
    </location>
</feature>
<evidence type="ECO:0000256" key="8">
    <source>
        <dbReference type="SAM" id="MobiDB-lite"/>
    </source>
</evidence>
<dbReference type="GO" id="GO:0000724">
    <property type="term" value="P:double-strand break repair via homologous recombination"/>
    <property type="evidence" value="ECO:0007669"/>
    <property type="project" value="TreeGrafter"/>
</dbReference>
<dbReference type="Proteomes" id="UP000309038">
    <property type="component" value="Unassembled WGS sequence"/>
</dbReference>
<evidence type="ECO:0000256" key="1">
    <source>
        <dbReference type="ARBA" id="ARBA00005446"/>
    </source>
</evidence>
<dbReference type="AlphaFoldDB" id="A0A4S4KHV8"/>
<comment type="caution">
    <text evidence="11">The sequence shown here is derived from an EMBL/GenBank/DDBJ whole genome shotgun (WGS) entry which is preliminary data.</text>
</comment>
<keyword evidence="2" id="KW-0547">Nucleotide-binding</keyword>
<keyword evidence="5" id="KW-0413">Isomerase</keyword>
<feature type="compositionally biased region" description="Acidic residues" evidence="8">
    <location>
        <begin position="261"/>
        <end position="289"/>
    </location>
</feature>
<evidence type="ECO:0000313" key="12">
    <source>
        <dbReference type="Proteomes" id="UP000309038"/>
    </source>
</evidence>